<proteinExistence type="inferred from homology"/>
<dbReference type="Pfam" id="PF22671">
    <property type="entry name" value="Gp18_domIII_N"/>
    <property type="match status" value="1"/>
</dbReference>
<evidence type="ECO:0000259" key="3">
    <source>
        <dbReference type="Pfam" id="PF17481"/>
    </source>
</evidence>
<feature type="domain" description="Phage tail sheath protein-like beta-sandwich" evidence="3">
    <location>
        <begin position="92"/>
        <end position="182"/>
    </location>
</feature>
<dbReference type="Gene3D" id="3.40.50.11790">
    <property type="match status" value="1"/>
</dbReference>
<evidence type="ECO:0000313" key="7">
    <source>
        <dbReference type="Proteomes" id="UP000092578"/>
    </source>
</evidence>
<organism evidence="6 7">
    <name type="scientific">Pseudobacillus wudalianchiensis</name>
    <dbReference type="NCBI Taxonomy" id="1743143"/>
    <lineage>
        <taxon>Bacteria</taxon>
        <taxon>Bacillati</taxon>
        <taxon>Bacillota</taxon>
        <taxon>Bacilli</taxon>
        <taxon>Bacillales</taxon>
        <taxon>Bacillaceae</taxon>
        <taxon>Pseudobacillus</taxon>
    </lineage>
</organism>
<dbReference type="Gene3D" id="2.60.40.4290">
    <property type="match status" value="1"/>
</dbReference>
<dbReference type="InterPro" id="IPR020287">
    <property type="entry name" value="Tail_sheath_C"/>
</dbReference>
<feature type="domain" description="Tail sheath protein Gp18-like" evidence="5">
    <location>
        <begin position="34"/>
        <end position="91"/>
    </location>
</feature>
<dbReference type="InterPro" id="IPR035326">
    <property type="entry name" value="Beta_sandwich_Seath"/>
</dbReference>
<keyword evidence="7" id="KW-1185">Reference proteome</keyword>
<feature type="domain" description="Tail sheath protein subtilisin-like" evidence="2">
    <location>
        <begin position="183"/>
        <end position="332"/>
    </location>
</feature>
<sequence>MNGGAFIPGEEKARAGFYFRFTSAPNERLSVGDRGRVALPLVLNWGEPKKFIEITKSEDVEKKLGLDINDPALLLLREAKKKAKTVLAYRVNEGTKASAEVATGVTATAVYGGTKGNDIMIKIASNVVDETKKDVTTFMGSKAVDKQIVENASELKANAWVTFEGTGELTNSAGIKLTGGADGTPTNLDYLEFLAASETEYFDTIALPVAEEEQLKAAFISFIRRVRDQQGVKVQGVLANAPADFEGIINVTNGAVLPDRTLTPAETTAWVAGASAGATINQSLTFVEYEGAIDVFPRYDNDEIVERLAKGEFMLTFDARDKTVTVEKDINSFVSFTKEKDKKFQKNKIIRIMDAINNDITRELKREIKIRKEKGQDIPVNGDGIQILSTLVTIYMNTLQEGGAIKNFNSQNDVQITINNDGDGFYINTGVQPVDSGEKFYFGLEVR</sequence>
<dbReference type="AlphaFoldDB" id="A0A1B9ANJ7"/>
<feature type="domain" description="Tail sheath protein C-terminal" evidence="4">
    <location>
        <begin position="339"/>
        <end position="446"/>
    </location>
</feature>
<dbReference type="EMBL" id="MAYT01000027">
    <property type="protein sequence ID" value="OCA85228.1"/>
    <property type="molecule type" value="Genomic_DNA"/>
</dbReference>
<accession>A0A1B9ANJ7</accession>
<dbReference type="Gene3D" id="3.30.360.90">
    <property type="match status" value="1"/>
</dbReference>
<comment type="similarity">
    <text evidence="1">Belongs to the myoviridae tail sheath protein family.</text>
</comment>
<dbReference type="Pfam" id="PF04984">
    <property type="entry name" value="Phage_sheath_1"/>
    <property type="match status" value="1"/>
</dbReference>
<dbReference type="InterPro" id="IPR035089">
    <property type="entry name" value="Phage_sheath_subtilisin"/>
</dbReference>
<reference evidence="7" key="1">
    <citation type="submission" date="2016-05" db="EMBL/GenBank/DDBJ databases">
        <authorList>
            <person name="Liu B."/>
            <person name="Wang J."/>
            <person name="Zhu Y."/>
            <person name="Liu G."/>
            <person name="Chen Q."/>
            <person name="Chen Z."/>
            <person name="Lan J."/>
            <person name="Che J."/>
            <person name="Ge C."/>
            <person name="Shi H."/>
            <person name="Pan Z."/>
            <person name="Liu X."/>
        </authorList>
    </citation>
    <scope>NUCLEOTIDE SEQUENCE [LARGE SCALE GENOMIC DNA]</scope>
    <source>
        <strain evidence="7">FJAT-27215</strain>
    </source>
</reference>
<evidence type="ECO:0000259" key="5">
    <source>
        <dbReference type="Pfam" id="PF22671"/>
    </source>
</evidence>
<dbReference type="Proteomes" id="UP000092578">
    <property type="component" value="Unassembled WGS sequence"/>
</dbReference>
<protein>
    <submittedName>
        <fullName evidence="6">Phage tail sheath protein</fullName>
    </submittedName>
</protein>
<name>A0A1B9ANJ7_9BACI</name>
<dbReference type="Pfam" id="PF17481">
    <property type="entry name" value="Phage_sheath_domII"/>
    <property type="match status" value="1"/>
</dbReference>
<evidence type="ECO:0000259" key="2">
    <source>
        <dbReference type="Pfam" id="PF04984"/>
    </source>
</evidence>
<dbReference type="Pfam" id="PF17482">
    <property type="entry name" value="Phage_sheath_1C"/>
    <property type="match status" value="1"/>
</dbReference>
<evidence type="ECO:0000256" key="1">
    <source>
        <dbReference type="ARBA" id="ARBA00008005"/>
    </source>
</evidence>
<comment type="caution">
    <text evidence="6">The sequence shown here is derived from an EMBL/GenBank/DDBJ whole genome shotgun (WGS) entry which is preliminary data.</text>
</comment>
<dbReference type="Gene3D" id="3.30.1370.220">
    <property type="match status" value="1"/>
</dbReference>
<evidence type="ECO:0000313" key="6">
    <source>
        <dbReference type="EMBL" id="OCA85228.1"/>
    </source>
</evidence>
<evidence type="ECO:0000259" key="4">
    <source>
        <dbReference type="Pfam" id="PF17482"/>
    </source>
</evidence>
<gene>
    <name evidence="6" type="ORF">A8F95_11170</name>
</gene>
<dbReference type="InterPro" id="IPR054564">
    <property type="entry name" value="Gp18_domIII_N"/>
</dbReference>
<dbReference type="Gene3D" id="3.30.1490.360">
    <property type="match status" value="1"/>
</dbReference>
<dbReference type="RefSeq" id="WP_065411197.1">
    <property type="nucleotide sequence ID" value="NZ_MAYT01000027.1"/>
</dbReference>